<keyword evidence="3" id="KW-1185">Reference proteome</keyword>
<gene>
    <name evidence="2" type="ORF">EDD62_1739</name>
</gene>
<proteinExistence type="predicted"/>
<dbReference type="Pfam" id="PF01381">
    <property type="entry name" value="HTH_3"/>
    <property type="match status" value="1"/>
</dbReference>
<dbReference type="OrthoDB" id="8115576at2"/>
<evidence type="ECO:0000313" key="2">
    <source>
        <dbReference type="EMBL" id="RPF54778.1"/>
    </source>
</evidence>
<accession>A0A3N5BY96</accession>
<dbReference type="SUPFAM" id="SSF47413">
    <property type="entry name" value="lambda repressor-like DNA-binding domains"/>
    <property type="match status" value="1"/>
</dbReference>
<feature type="domain" description="HTH cro/C1-type" evidence="1">
    <location>
        <begin position="14"/>
        <end position="64"/>
    </location>
</feature>
<dbReference type="InterPro" id="IPR010982">
    <property type="entry name" value="Lambda_DNA-bd_dom_sf"/>
</dbReference>
<dbReference type="PROSITE" id="PS50943">
    <property type="entry name" value="HTH_CROC1"/>
    <property type="match status" value="1"/>
</dbReference>
<dbReference type="CDD" id="cd00093">
    <property type="entry name" value="HTH_XRE"/>
    <property type="match status" value="1"/>
</dbReference>
<name>A0A3N5BY96_9BACL</name>
<organism evidence="2 3">
    <name type="scientific">Abyssicoccus albus</name>
    <dbReference type="NCBI Taxonomy" id="1817405"/>
    <lineage>
        <taxon>Bacteria</taxon>
        <taxon>Bacillati</taxon>
        <taxon>Bacillota</taxon>
        <taxon>Bacilli</taxon>
        <taxon>Bacillales</taxon>
        <taxon>Abyssicoccaceae</taxon>
    </lineage>
</organism>
<reference evidence="2 3" key="1">
    <citation type="submission" date="2018-11" db="EMBL/GenBank/DDBJ databases">
        <title>Genomic Encyclopedia of Type Strains, Phase IV (KMG-IV): sequencing the most valuable type-strain genomes for metagenomic binning, comparative biology and taxonomic classification.</title>
        <authorList>
            <person name="Goeker M."/>
        </authorList>
    </citation>
    <scope>NUCLEOTIDE SEQUENCE [LARGE SCALE GENOMIC DNA]</scope>
    <source>
        <strain evidence="2 3">DSM 29158</strain>
    </source>
</reference>
<sequence>MYERQVFIDRFNSLRDRKGLTYEDISRNTGLNSSTIRKAATSGNPSAKTLYAMCDYLNVSADYLLGLSDNY</sequence>
<protein>
    <submittedName>
        <fullName evidence="2">Helix-turn-helix protein</fullName>
    </submittedName>
</protein>
<dbReference type="InterPro" id="IPR001387">
    <property type="entry name" value="Cro/C1-type_HTH"/>
</dbReference>
<dbReference type="EMBL" id="RKRK01000006">
    <property type="protein sequence ID" value="RPF54778.1"/>
    <property type="molecule type" value="Genomic_DNA"/>
</dbReference>
<comment type="caution">
    <text evidence="2">The sequence shown here is derived from an EMBL/GenBank/DDBJ whole genome shotgun (WGS) entry which is preliminary data.</text>
</comment>
<evidence type="ECO:0000259" key="1">
    <source>
        <dbReference type="PROSITE" id="PS50943"/>
    </source>
</evidence>
<dbReference type="Proteomes" id="UP000277108">
    <property type="component" value="Unassembled WGS sequence"/>
</dbReference>
<evidence type="ECO:0000313" key="3">
    <source>
        <dbReference type="Proteomes" id="UP000277108"/>
    </source>
</evidence>
<dbReference type="GO" id="GO:0003677">
    <property type="term" value="F:DNA binding"/>
    <property type="evidence" value="ECO:0007669"/>
    <property type="project" value="InterPro"/>
</dbReference>
<dbReference type="SMART" id="SM00530">
    <property type="entry name" value="HTH_XRE"/>
    <property type="match status" value="1"/>
</dbReference>
<dbReference type="AlphaFoldDB" id="A0A3N5BY96"/>
<dbReference type="Gene3D" id="1.10.260.40">
    <property type="entry name" value="lambda repressor-like DNA-binding domains"/>
    <property type="match status" value="1"/>
</dbReference>
<dbReference type="RefSeq" id="WP_123808677.1">
    <property type="nucleotide sequence ID" value="NZ_RKRK01000006.1"/>
</dbReference>